<dbReference type="Proteomes" id="UP000283530">
    <property type="component" value="Unassembled WGS sequence"/>
</dbReference>
<protein>
    <submittedName>
        <fullName evidence="1">Uncharacterized protein</fullName>
    </submittedName>
</protein>
<organism evidence="1 2">
    <name type="scientific">Cinnamomum micranthum f. kanehirae</name>
    <dbReference type="NCBI Taxonomy" id="337451"/>
    <lineage>
        <taxon>Eukaryota</taxon>
        <taxon>Viridiplantae</taxon>
        <taxon>Streptophyta</taxon>
        <taxon>Embryophyta</taxon>
        <taxon>Tracheophyta</taxon>
        <taxon>Spermatophyta</taxon>
        <taxon>Magnoliopsida</taxon>
        <taxon>Magnoliidae</taxon>
        <taxon>Laurales</taxon>
        <taxon>Lauraceae</taxon>
        <taxon>Cinnamomum</taxon>
    </lineage>
</organism>
<proteinExistence type="predicted"/>
<dbReference type="EMBL" id="QPKB01000001">
    <property type="protein sequence ID" value="RWR73147.1"/>
    <property type="molecule type" value="Genomic_DNA"/>
</dbReference>
<comment type="caution">
    <text evidence="1">The sequence shown here is derived from an EMBL/GenBank/DDBJ whole genome shotgun (WGS) entry which is preliminary data.</text>
</comment>
<reference evidence="1 2" key="1">
    <citation type="journal article" date="2019" name="Nat. Plants">
        <title>Stout camphor tree genome fills gaps in understanding of flowering plant genome evolution.</title>
        <authorList>
            <person name="Chaw S.M."/>
            <person name="Liu Y.C."/>
            <person name="Wu Y.W."/>
            <person name="Wang H.Y."/>
            <person name="Lin C.I."/>
            <person name="Wu C.S."/>
            <person name="Ke H.M."/>
            <person name="Chang L.Y."/>
            <person name="Hsu C.Y."/>
            <person name="Yang H.T."/>
            <person name="Sudianto E."/>
            <person name="Hsu M.H."/>
            <person name="Wu K.P."/>
            <person name="Wang L.N."/>
            <person name="Leebens-Mack J.H."/>
            <person name="Tsai I.J."/>
        </authorList>
    </citation>
    <scope>NUCLEOTIDE SEQUENCE [LARGE SCALE GENOMIC DNA]</scope>
    <source>
        <strain evidence="2">cv. Chaw 1501</strain>
        <tissue evidence="1">Young leaves</tissue>
    </source>
</reference>
<keyword evidence="2" id="KW-1185">Reference proteome</keyword>
<evidence type="ECO:0000313" key="1">
    <source>
        <dbReference type="EMBL" id="RWR73147.1"/>
    </source>
</evidence>
<sequence>MVWVEVEGLKDLTLFSSTLASFAMKVGKEATGAIRDRENKNFCSRFRRDFDDALIYSMESKSHQLDFYRSKEFLKLSHPGPESPWPRVIPEVCHTYFRVLYLSRAIYKT</sequence>
<accession>A0A443N3P3</accession>
<gene>
    <name evidence="1" type="ORF">CKAN_00140300</name>
</gene>
<name>A0A443N3P3_9MAGN</name>
<evidence type="ECO:0000313" key="2">
    <source>
        <dbReference type="Proteomes" id="UP000283530"/>
    </source>
</evidence>
<dbReference type="AlphaFoldDB" id="A0A443N3P3"/>